<dbReference type="OrthoDB" id="8945512at2759"/>
<evidence type="ECO:0000256" key="1">
    <source>
        <dbReference type="ARBA" id="ARBA00004479"/>
    </source>
</evidence>
<feature type="compositionally biased region" description="Polar residues" evidence="8">
    <location>
        <begin position="340"/>
        <end position="351"/>
    </location>
</feature>
<feature type="compositionally biased region" description="Polar residues" evidence="8">
    <location>
        <begin position="320"/>
        <end position="330"/>
    </location>
</feature>
<dbReference type="GeneTree" id="ENSGT00390000008414"/>
<feature type="region of interest" description="Disordered" evidence="8">
    <location>
        <begin position="72"/>
        <end position="119"/>
    </location>
</feature>
<protein>
    <recommendedName>
        <fullName evidence="13">Hematopoietic progenitor cell antigen CD34</fullName>
    </recommendedName>
</protein>
<dbReference type="GeneID" id="100553261"/>
<reference evidence="11" key="3">
    <citation type="submission" date="2025-09" db="UniProtKB">
        <authorList>
            <consortium name="Ensembl"/>
        </authorList>
    </citation>
    <scope>IDENTIFICATION</scope>
</reference>
<dbReference type="eggNOG" id="ENOG502RYP9">
    <property type="taxonomic scope" value="Eukaryota"/>
</dbReference>
<comment type="subcellular location">
    <subcellularLocation>
        <location evidence="1">Membrane</location>
        <topology evidence="1">Single-pass type I membrane protein</topology>
    </subcellularLocation>
</comment>
<dbReference type="CTD" id="947"/>
<evidence type="ECO:0000256" key="4">
    <source>
        <dbReference type="ARBA" id="ARBA00022889"/>
    </source>
</evidence>
<evidence type="ECO:0008006" key="13">
    <source>
        <dbReference type="Google" id="ProtNLM"/>
    </source>
</evidence>
<keyword evidence="12" id="KW-1185">Reference proteome</keyword>
<dbReference type="STRING" id="28377.ENSACAP00000018353"/>
<name>H9GQR3_ANOCA</name>
<accession>H9GQR3</accession>
<dbReference type="PANTHER" id="PTHR16677">
    <property type="entry name" value="HEMATOPOIETIC PROGENITOR CELL ANTIGEN CD34"/>
    <property type="match status" value="1"/>
</dbReference>
<feature type="region of interest" description="Disordered" evidence="8">
    <location>
        <begin position="303"/>
        <end position="362"/>
    </location>
</feature>
<feature type="chain" id="PRO_5003621065" description="Hematopoietic progenitor cell antigen CD34" evidence="10">
    <location>
        <begin position="33"/>
        <end position="362"/>
    </location>
</feature>
<evidence type="ECO:0000256" key="6">
    <source>
        <dbReference type="ARBA" id="ARBA00023136"/>
    </source>
</evidence>
<keyword evidence="4" id="KW-0130">Cell adhesion</keyword>
<evidence type="ECO:0000256" key="8">
    <source>
        <dbReference type="SAM" id="MobiDB-lite"/>
    </source>
</evidence>
<dbReference type="HOGENOM" id="CLU_060339_0_0_1"/>
<keyword evidence="6 9" id="KW-0472">Membrane</keyword>
<reference evidence="11" key="2">
    <citation type="submission" date="2025-08" db="UniProtKB">
        <authorList>
            <consortium name="Ensembl"/>
        </authorList>
    </citation>
    <scope>IDENTIFICATION</scope>
</reference>
<organism evidence="11 12">
    <name type="scientific">Anolis carolinensis</name>
    <name type="common">Green anole</name>
    <name type="synonym">American chameleon</name>
    <dbReference type="NCBI Taxonomy" id="28377"/>
    <lineage>
        <taxon>Eukaryota</taxon>
        <taxon>Metazoa</taxon>
        <taxon>Chordata</taxon>
        <taxon>Craniata</taxon>
        <taxon>Vertebrata</taxon>
        <taxon>Euteleostomi</taxon>
        <taxon>Lepidosauria</taxon>
        <taxon>Squamata</taxon>
        <taxon>Bifurcata</taxon>
        <taxon>Unidentata</taxon>
        <taxon>Episquamata</taxon>
        <taxon>Toxicofera</taxon>
        <taxon>Iguania</taxon>
        <taxon>Dactyloidae</taxon>
        <taxon>Anolis</taxon>
    </lineage>
</organism>
<evidence type="ECO:0000313" key="12">
    <source>
        <dbReference type="Proteomes" id="UP000001646"/>
    </source>
</evidence>
<dbReference type="PANTHER" id="PTHR16677:SF1">
    <property type="entry name" value="HEMATOPOIETIC PROGENITOR CELL ANTIGEN CD34"/>
    <property type="match status" value="1"/>
</dbReference>
<dbReference type="InterPro" id="IPR008083">
    <property type="entry name" value="CD34"/>
</dbReference>
<proteinExistence type="predicted"/>
<dbReference type="GO" id="GO:0007160">
    <property type="term" value="P:cell-matrix adhesion"/>
    <property type="evidence" value="ECO:0000318"/>
    <property type="project" value="GO_Central"/>
</dbReference>
<feature type="compositionally biased region" description="Polar residues" evidence="8">
    <location>
        <begin position="77"/>
        <end position="112"/>
    </location>
</feature>
<evidence type="ECO:0000256" key="2">
    <source>
        <dbReference type="ARBA" id="ARBA00022692"/>
    </source>
</evidence>
<keyword evidence="7" id="KW-0325">Glycoprotein</keyword>
<feature type="transmembrane region" description="Helical" evidence="9">
    <location>
        <begin position="266"/>
        <end position="287"/>
    </location>
</feature>
<dbReference type="Pfam" id="PF06365">
    <property type="entry name" value="CD34_antigen"/>
    <property type="match status" value="1"/>
</dbReference>
<keyword evidence="3 10" id="KW-0732">Signal</keyword>
<dbReference type="AlphaFoldDB" id="H9GQR3"/>
<dbReference type="KEGG" id="acs:100553261"/>
<evidence type="ECO:0000313" key="11">
    <source>
        <dbReference type="Ensembl" id="ENSACAP00000018353.2"/>
    </source>
</evidence>
<evidence type="ECO:0000256" key="5">
    <source>
        <dbReference type="ARBA" id="ARBA00022989"/>
    </source>
</evidence>
<evidence type="ECO:0000256" key="9">
    <source>
        <dbReference type="SAM" id="Phobius"/>
    </source>
</evidence>
<keyword evidence="5 9" id="KW-1133">Transmembrane helix</keyword>
<feature type="signal peptide" evidence="10">
    <location>
        <begin position="1"/>
        <end position="32"/>
    </location>
</feature>
<dbReference type="InParanoid" id="H9GQR3"/>
<keyword evidence="2 9" id="KW-0812">Transmembrane</keyword>
<evidence type="ECO:0000256" key="3">
    <source>
        <dbReference type="ARBA" id="ARBA00022729"/>
    </source>
</evidence>
<reference evidence="11" key="1">
    <citation type="submission" date="2009-12" db="EMBL/GenBank/DDBJ databases">
        <title>The Genome Sequence of Anolis carolinensis (Green Anole Lizard).</title>
        <authorList>
            <consortium name="The Genome Sequencing Platform"/>
            <person name="Di Palma F."/>
            <person name="Alfoldi J."/>
            <person name="Heiman D."/>
            <person name="Young S."/>
            <person name="Grabherr M."/>
            <person name="Johnson J."/>
            <person name="Lander E.S."/>
            <person name="Lindblad-Toh K."/>
        </authorList>
    </citation>
    <scope>NUCLEOTIDE SEQUENCE [LARGE SCALE GENOMIC DNA]</scope>
    <source>
        <strain evidence="11">JBL SC #1</strain>
    </source>
</reference>
<evidence type="ECO:0000256" key="10">
    <source>
        <dbReference type="SAM" id="SignalP"/>
    </source>
</evidence>
<dbReference type="Proteomes" id="UP000001646">
    <property type="component" value="Unplaced"/>
</dbReference>
<evidence type="ECO:0000256" key="7">
    <source>
        <dbReference type="ARBA" id="ARBA00023180"/>
    </source>
</evidence>
<gene>
    <name evidence="11" type="primary">cd34</name>
</gene>
<sequence>MMLLWTFQAMKKRQLFWTAFCVLSLLENHVSADETTTSGKVSPVPTTTVKATTNTKMLTGIATTAKILTTAVPPVPENSTSEDTAPKNTSSTHIPPVSTVSIPQISPTQGNESHAARNETTETLTTVKSLTSSSNLQTKTEVTTTSNTIRAKDSQVQFTCMNIKEVKSTNVICLELNGSSTCEQFIDQKSKHLGKVLCAANDTCHIKLTKSALNSKCILLVGVNDKGTDALDTVIADKRRDLQEVGITTHKQEDIESHKDYSRKTLIALVTSGLLLAFLGLAGYHLMKRRSWSPMGERLGEDPYYTENGSHGTPAISVASHEQSNLQEKPNLNGGARENGTGQPASKNGHSTKPHVVADTEL</sequence>
<dbReference type="InterPro" id="IPR013836">
    <property type="entry name" value="CD34/Podocalyxin"/>
</dbReference>
<dbReference type="Ensembl" id="ENSACAT00000027398.3">
    <property type="protein sequence ID" value="ENSACAP00000018353.2"/>
    <property type="gene ID" value="ENSACAG00000008223.4"/>
</dbReference>
<dbReference type="GO" id="GO:0005886">
    <property type="term" value="C:plasma membrane"/>
    <property type="evidence" value="ECO:0007669"/>
    <property type="project" value="UniProtKB-ARBA"/>
</dbReference>
<dbReference type="Bgee" id="ENSACAG00000008223">
    <property type="expression patterns" value="Expressed in lung and 13 other cell types or tissues"/>
</dbReference>
<dbReference type="PRINTS" id="PR01700">
    <property type="entry name" value="CD34ANTIGEN"/>
</dbReference>